<proteinExistence type="predicted"/>
<dbReference type="AlphaFoldDB" id="A0AA40DRE2"/>
<organism evidence="1 2">
    <name type="scientific">Lasiosphaeris hirsuta</name>
    <dbReference type="NCBI Taxonomy" id="260670"/>
    <lineage>
        <taxon>Eukaryota</taxon>
        <taxon>Fungi</taxon>
        <taxon>Dikarya</taxon>
        <taxon>Ascomycota</taxon>
        <taxon>Pezizomycotina</taxon>
        <taxon>Sordariomycetes</taxon>
        <taxon>Sordariomycetidae</taxon>
        <taxon>Sordariales</taxon>
        <taxon>Lasiosphaeriaceae</taxon>
        <taxon>Lasiosphaeris</taxon>
    </lineage>
</organism>
<feature type="non-terminal residue" evidence="1">
    <location>
        <position position="180"/>
    </location>
</feature>
<evidence type="ECO:0000313" key="2">
    <source>
        <dbReference type="Proteomes" id="UP001172102"/>
    </source>
</evidence>
<comment type="caution">
    <text evidence="1">The sequence shown here is derived from an EMBL/GenBank/DDBJ whole genome shotgun (WGS) entry which is preliminary data.</text>
</comment>
<sequence length="180" mass="20028">LYFVKTNNVGSGKIEVHRTTAASNYRDFDIHTASVFELTDADSGVWTVDNDDLFLVKTRNTTSRLIELHQAPGTAFSTFSLHAAVPIPQSEGENGAWAVWNGNLYFIRLRNTQGGNVELWHVHGTGLQEVTRYTTWFSTSDADNGSWRIGAQGNLFFIKTRNTGSGQIEVHIASSESKYQ</sequence>
<dbReference type="Proteomes" id="UP001172102">
    <property type="component" value="Unassembled WGS sequence"/>
</dbReference>
<dbReference type="EMBL" id="JAUKUA010000005">
    <property type="protein sequence ID" value="KAK0710646.1"/>
    <property type="molecule type" value="Genomic_DNA"/>
</dbReference>
<keyword evidence="2" id="KW-1185">Reference proteome</keyword>
<feature type="non-terminal residue" evidence="1">
    <location>
        <position position="1"/>
    </location>
</feature>
<name>A0AA40DRE2_9PEZI</name>
<evidence type="ECO:0000313" key="1">
    <source>
        <dbReference type="EMBL" id="KAK0710646.1"/>
    </source>
</evidence>
<protein>
    <submittedName>
        <fullName evidence="1">Uncharacterized protein</fullName>
    </submittedName>
</protein>
<reference evidence="1" key="1">
    <citation type="submission" date="2023-06" db="EMBL/GenBank/DDBJ databases">
        <title>Genome-scale phylogeny and comparative genomics of the fungal order Sordariales.</title>
        <authorList>
            <consortium name="Lawrence Berkeley National Laboratory"/>
            <person name="Hensen N."/>
            <person name="Bonometti L."/>
            <person name="Westerberg I."/>
            <person name="Brannstrom I.O."/>
            <person name="Guillou S."/>
            <person name="Cros-Aarteil S."/>
            <person name="Calhoun S."/>
            <person name="Haridas S."/>
            <person name="Kuo A."/>
            <person name="Mondo S."/>
            <person name="Pangilinan J."/>
            <person name="Riley R."/>
            <person name="Labutti K."/>
            <person name="Andreopoulos B."/>
            <person name="Lipzen A."/>
            <person name="Chen C."/>
            <person name="Yanf M."/>
            <person name="Daum C."/>
            <person name="Ng V."/>
            <person name="Clum A."/>
            <person name="Steindorff A."/>
            <person name="Ohm R."/>
            <person name="Martin F."/>
            <person name="Silar P."/>
            <person name="Natvig D."/>
            <person name="Lalanne C."/>
            <person name="Gautier V."/>
            <person name="Ament-Velasquez S.L."/>
            <person name="Kruys A."/>
            <person name="Hutchinson M.I."/>
            <person name="Powell A.J."/>
            <person name="Barry K."/>
            <person name="Miller A.N."/>
            <person name="Grigoriev I.V."/>
            <person name="Debuchy R."/>
            <person name="Gladieux P."/>
            <person name="Thoren M.H."/>
            <person name="Johannesson H."/>
        </authorList>
    </citation>
    <scope>NUCLEOTIDE SEQUENCE</scope>
    <source>
        <strain evidence="1">SMH4607-1</strain>
    </source>
</reference>
<gene>
    <name evidence="1" type="ORF">B0H67DRAFT_472533</name>
</gene>
<accession>A0AA40DRE2</accession>